<reference evidence="1 2" key="1">
    <citation type="submission" date="2015-10" db="EMBL/GenBank/DDBJ databases">
        <title>Genome analyses suggest a sexual origin of heterokaryosis in a supposedly ancient asexual fungus.</title>
        <authorList>
            <person name="Ropars J."/>
            <person name="Sedzielewska K."/>
            <person name="Noel J."/>
            <person name="Charron P."/>
            <person name="Farinelli L."/>
            <person name="Marton T."/>
            <person name="Kruger M."/>
            <person name="Pelin A."/>
            <person name="Brachmann A."/>
            <person name="Corradi N."/>
        </authorList>
    </citation>
    <scope>NUCLEOTIDE SEQUENCE [LARGE SCALE GENOMIC DNA]</scope>
    <source>
        <strain evidence="1 2">A4</strain>
    </source>
</reference>
<dbReference type="InterPro" id="IPR036537">
    <property type="entry name" value="Adaptor_Cbl_N_dom_sf"/>
</dbReference>
<dbReference type="VEuPathDB" id="FungiDB:FUN_015252"/>
<dbReference type="Proteomes" id="UP000234323">
    <property type="component" value="Unassembled WGS sequence"/>
</dbReference>
<dbReference type="InterPro" id="IPR059179">
    <property type="entry name" value="MLKL-like_MCAfunc"/>
</dbReference>
<accession>A0A2I1FTH2</accession>
<name>A0A2I1FTH2_9GLOM</name>
<dbReference type="AlphaFoldDB" id="A0A2I1FTH2"/>
<dbReference type="EMBL" id="LLXI01000008">
    <property type="protein sequence ID" value="PKY37667.1"/>
    <property type="molecule type" value="Genomic_DNA"/>
</dbReference>
<dbReference type="CDD" id="cd21037">
    <property type="entry name" value="MLKL_NTD"/>
    <property type="match status" value="1"/>
</dbReference>
<protein>
    <submittedName>
        <fullName evidence="1">Uncharacterized protein</fullName>
    </submittedName>
</protein>
<dbReference type="GO" id="GO:0007166">
    <property type="term" value="P:cell surface receptor signaling pathway"/>
    <property type="evidence" value="ECO:0007669"/>
    <property type="project" value="InterPro"/>
</dbReference>
<proteinExistence type="predicted"/>
<evidence type="ECO:0000313" key="2">
    <source>
        <dbReference type="Proteomes" id="UP000234323"/>
    </source>
</evidence>
<keyword evidence="2" id="KW-1185">Reference proteome</keyword>
<evidence type="ECO:0000313" key="1">
    <source>
        <dbReference type="EMBL" id="PKY37667.1"/>
    </source>
</evidence>
<dbReference type="Gene3D" id="1.20.930.20">
    <property type="entry name" value="Adaptor protein Cbl, N-terminal domain"/>
    <property type="match status" value="1"/>
</dbReference>
<organism evidence="1 2">
    <name type="scientific">Rhizophagus irregularis</name>
    <dbReference type="NCBI Taxonomy" id="588596"/>
    <lineage>
        <taxon>Eukaryota</taxon>
        <taxon>Fungi</taxon>
        <taxon>Fungi incertae sedis</taxon>
        <taxon>Mucoromycota</taxon>
        <taxon>Glomeromycotina</taxon>
        <taxon>Glomeromycetes</taxon>
        <taxon>Glomerales</taxon>
        <taxon>Glomeraceae</taxon>
        <taxon>Rhizophagus</taxon>
    </lineage>
</organism>
<comment type="caution">
    <text evidence="1">The sequence shown here is derived from an EMBL/GenBank/DDBJ whole genome shotgun (WGS) entry which is preliminary data.</text>
</comment>
<sequence>MDRVQTINYFRQQKCYQGLIRLPDTLRKIKTFVNEVTQLKVLRKYLHANKIKGEFEILNHMLDSNITDLSFALTYFWRKWRKG</sequence>
<gene>
    <name evidence="1" type="ORF">RhiirA4_390763</name>
</gene>